<feature type="compositionally biased region" description="Basic and acidic residues" evidence="1">
    <location>
        <begin position="255"/>
        <end position="270"/>
    </location>
</feature>
<gene>
    <name evidence="2" type="ORF">KC19_7G076800</name>
</gene>
<keyword evidence="3" id="KW-1185">Reference proteome</keyword>
<dbReference type="AlphaFoldDB" id="A0A8T0H742"/>
<reference evidence="2" key="1">
    <citation type="submission" date="2020-06" db="EMBL/GenBank/DDBJ databases">
        <title>WGS assembly of Ceratodon purpureus strain R40.</title>
        <authorList>
            <person name="Carey S.B."/>
            <person name="Jenkins J."/>
            <person name="Shu S."/>
            <person name="Lovell J.T."/>
            <person name="Sreedasyam A."/>
            <person name="Maumus F."/>
            <person name="Tiley G.P."/>
            <person name="Fernandez-Pozo N."/>
            <person name="Barry K."/>
            <person name="Chen C."/>
            <person name="Wang M."/>
            <person name="Lipzen A."/>
            <person name="Daum C."/>
            <person name="Saski C.A."/>
            <person name="Payton A.C."/>
            <person name="Mcbreen J.C."/>
            <person name="Conrad R.E."/>
            <person name="Kollar L.M."/>
            <person name="Olsson S."/>
            <person name="Huttunen S."/>
            <person name="Landis J.B."/>
            <person name="Wickett N.J."/>
            <person name="Johnson M.G."/>
            <person name="Rensing S.A."/>
            <person name="Grimwood J."/>
            <person name="Schmutz J."/>
            <person name="Mcdaniel S.F."/>
        </authorList>
    </citation>
    <scope>NUCLEOTIDE SEQUENCE</scope>
    <source>
        <strain evidence="2">R40</strain>
    </source>
</reference>
<sequence>MTCQGDFIPHKRKERVLALVDRERELNQNFMRLLSTIPLMAHALGYEKDSVWISVAVIVIDQFSQFFSWVWESVVSSLVYLFTVPMTSTYFRPQTRELLSTLSSIVSKRMKYSDQVRKSLILVRKGDVVYTTAPFNLADFEQIIDRRFKRERKTPEPYSEEKFGKFTFCGEEMEFEEGASVLTHYIAGSRIDSIFKDDGSFYNFRNNEHLHFGIWKRAKDDTEDDEDADDSKGVPEDTNLVSEESRETEDSEETEVTKSSEQSEGKKLDSDDTDDDPEVNFNNFQDLLQIMEEMQMLPFIQTEDADCKHRFRSLDFNEFVLPGRSLKDLTFLVAKKSAIIGG</sequence>
<protein>
    <submittedName>
        <fullName evidence="2">Uncharacterized protein</fullName>
    </submittedName>
</protein>
<proteinExistence type="predicted"/>
<evidence type="ECO:0000256" key="1">
    <source>
        <dbReference type="SAM" id="MobiDB-lite"/>
    </source>
</evidence>
<dbReference type="EMBL" id="CM026428">
    <property type="protein sequence ID" value="KAG0566605.1"/>
    <property type="molecule type" value="Genomic_DNA"/>
</dbReference>
<feature type="region of interest" description="Disordered" evidence="1">
    <location>
        <begin position="219"/>
        <end position="279"/>
    </location>
</feature>
<evidence type="ECO:0000313" key="3">
    <source>
        <dbReference type="Proteomes" id="UP000822688"/>
    </source>
</evidence>
<dbReference type="Proteomes" id="UP000822688">
    <property type="component" value="Chromosome 7"/>
</dbReference>
<organism evidence="2 3">
    <name type="scientific">Ceratodon purpureus</name>
    <name type="common">Fire moss</name>
    <name type="synonym">Dicranum purpureum</name>
    <dbReference type="NCBI Taxonomy" id="3225"/>
    <lineage>
        <taxon>Eukaryota</taxon>
        <taxon>Viridiplantae</taxon>
        <taxon>Streptophyta</taxon>
        <taxon>Embryophyta</taxon>
        <taxon>Bryophyta</taxon>
        <taxon>Bryophytina</taxon>
        <taxon>Bryopsida</taxon>
        <taxon>Dicranidae</taxon>
        <taxon>Pseudoditrichales</taxon>
        <taxon>Ditrichaceae</taxon>
        <taxon>Ceratodon</taxon>
    </lineage>
</organism>
<accession>A0A8T0H742</accession>
<comment type="caution">
    <text evidence="2">The sequence shown here is derived from an EMBL/GenBank/DDBJ whole genome shotgun (WGS) entry which is preliminary data.</text>
</comment>
<evidence type="ECO:0000313" key="2">
    <source>
        <dbReference type="EMBL" id="KAG0566605.1"/>
    </source>
</evidence>
<name>A0A8T0H742_CERPU</name>